<accession>A0A450Y8W2</accession>
<dbReference type="EMBL" id="CAADFT010000001">
    <property type="protein sequence ID" value="VFK37945.1"/>
    <property type="molecule type" value="Genomic_DNA"/>
</dbReference>
<evidence type="ECO:0000313" key="1">
    <source>
        <dbReference type="EMBL" id="VFK37945.1"/>
    </source>
</evidence>
<proteinExistence type="predicted"/>
<gene>
    <name evidence="1" type="ORF">BECKTC1821E_GA0114239_1001160</name>
</gene>
<dbReference type="AlphaFoldDB" id="A0A450Y8W2"/>
<dbReference type="Gene3D" id="3.90.20.10">
    <property type="match status" value="1"/>
</dbReference>
<reference evidence="1" key="1">
    <citation type="submission" date="2019-02" db="EMBL/GenBank/DDBJ databases">
        <authorList>
            <person name="Gruber-Vodicka R. H."/>
            <person name="Seah K. B. B."/>
        </authorList>
    </citation>
    <scope>NUCLEOTIDE SEQUENCE</scope>
    <source>
        <strain evidence="1">BECK_BZ125</strain>
    </source>
</reference>
<name>A0A450Y8W2_9GAMM</name>
<sequence>MLNSMKYNGYIARIECDEEVRIFVGHLAGIRDSADSVGMISRIENHHGENHMLENDLFEQWLADEAARVLAKLKNNEPLTQDDKLIIVLKGQMNHFHHLDVELRQEILTLRQDMDRRFEEVNKRFDDANKRFDAIAGEIKQINEEIKRMYQAINGQTWKMIGAVGVIVLLGKVIENF</sequence>
<protein>
    <submittedName>
        <fullName evidence="1">Uncharacterized protein</fullName>
    </submittedName>
</protein>
<organism evidence="1">
    <name type="scientific">Candidatus Kentrum sp. TC</name>
    <dbReference type="NCBI Taxonomy" id="2126339"/>
    <lineage>
        <taxon>Bacteria</taxon>
        <taxon>Pseudomonadati</taxon>
        <taxon>Pseudomonadota</taxon>
        <taxon>Gammaproteobacteria</taxon>
        <taxon>Candidatus Kentrum</taxon>
    </lineage>
</organism>